<evidence type="ECO:0000259" key="3">
    <source>
        <dbReference type="Pfam" id="PF01370"/>
    </source>
</evidence>
<dbReference type="InterPro" id="IPR036291">
    <property type="entry name" value="NAD(P)-bd_dom_sf"/>
</dbReference>
<feature type="domain" description="NAD-dependent epimerase/dehydratase" evidence="3">
    <location>
        <begin position="5"/>
        <end position="225"/>
    </location>
</feature>
<evidence type="ECO:0000256" key="2">
    <source>
        <dbReference type="ARBA" id="ARBA00007637"/>
    </source>
</evidence>
<dbReference type="InterPro" id="IPR001509">
    <property type="entry name" value="Epimerase_deHydtase"/>
</dbReference>
<dbReference type="AlphaFoldDB" id="A0A423L5Y0"/>
<comment type="caution">
    <text evidence="4">The sequence shown here is derived from an EMBL/GenBank/DDBJ whole genome shotgun (WGS) entry which is preliminary data.</text>
</comment>
<reference evidence="4 5" key="1">
    <citation type="submission" date="2016-10" db="EMBL/GenBank/DDBJ databases">
        <title>Comparative genome analysis of multiple Pseudomonas spp. focuses on biocontrol and plant growth promoting traits.</title>
        <authorList>
            <person name="Tao X.-Y."/>
            <person name="Taylor C.G."/>
        </authorList>
    </citation>
    <scope>NUCLEOTIDE SEQUENCE [LARGE SCALE GENOMIC DNA]</scope>
    <source>
        <strain evidence="4 5">24D3</strain>
    </source>
</reference>
<proteinExistence type="inferred from homology"/>
<organism evidence="4 5">
    <name type="scientific">Pseudomonas fluorescens</name>
    <dbReference type="NCBI Taxonomy" id="294"/>
    <lineage>
        <taxon>Bacteria</taxon>
        <taxon>Pseudomonadati</taxon>
        <taxon>Pseudomonadota</taxon>
        <taxon>Gammaproteobacteria</taxon>
        <taxon>Pseudomonadales</taxon>
        <taxon>Pseudomonadaceae</taxon>
        <taxon>Pseudomonas</taxon>
    </lineage>
</organism>
<evidence type="ECO:0000256" key="1">
    <source>
        <dbReference type="ARBA" id="ARBA00005125"/>
    </source>
</evidence>
<protein>
    <submittedName>
        <fullName evidence="4">NAD-dependent dehydratase</fullName>
    </submittedName>
</protein>
<dbReference type="RefSeq" id="WP_123534803.1">
    <property type="nucleotide sequence ID" value="NZ_MOBU01000017.1"/>
</dbReference>
<sequence>MSSKVVVTGASGFIGGALVSRLLLDGKFQPIAAARDTNCVAGRCSGVTFDLSVPGVLPLLDDVRVVVHAAARVHVMDETATDALAMFRSLNVDGTMRLARHAADSGVARFIFISSIKVNGESTAAGEPFTADSVPAPVDPYGVSKYEAEESLKKLSLETGMEVVIIRPPLVYGPGVKANFLSMMRWLSKGLPLPLGAIGNKRSLVAIGNLVDLIVTCIEHPAAANQTFLVSDGDDLSTTQLLRHLSRALGKRALLIPVPQKLLIFVAGLLGRQSIAQRICGSLQVNIEKNLEVLGWRPPVNVDQAMLQTARYYLDEQTK</sequence>
<name>A0A423L5Y0_PSEFL</name>
<dbReference type="Pfam" id="PF01370">
    <property type="entry name" value="Epimerase"/>
    <property type="match status" value="1"/>
</dbReference>
<dbReference type="SUPFAM" id="SSF51735">
    <property type="entry name" value="NAD(P)-binding Rossmann-fold domains"/>
    <property type="match status" value="1"/>
</dbReference>
<dbReference type="Gene3D" id="3.40.50.720">
    <property type="entry name" value="NAD(P)-binding Rossmann-like Domain"/>
    <property type="match status" value="1"/>
</dbReference>
<gene>
    <name evidence="4" type="ORF">BK671_21085</name>
</gene>
<dbReference type="EMBL" id="MOBU01000017">
    <property type="protein sequence ID" value="RON63706.1"/>
    <property type="molecule type" value="Genomic_DNA"/>
</dbReference>
<dbReference type="PANTHER" id="PTHR43000">
    <property type="entry name" value="DTDP-D-GLUCOSE 4,6-DEHYDRATASE-RELATED"/>
    <property type="match status" value="1"/>
</dbReference>
<dbReference type="Proteomes" id="UP000285757">
    <property type="component" value="Unassembled WGS sequence"/>
</dbReference>
<comment type="similarity">
    <text evidence="2">Belongs to the NAD(P)-dependent epimerase/dehydratase family.</text>
</comment>
<evidence type="ECO:0000313" key="4">
    <source>
        <dbReference type="EMBL" id="RON63706.1"/>
    </source>
</evidence>
<dbReference type="CDD" id="cd05232">
    <property type="entry name" value="UDP_G4E_4_SDR_e"/>
    <property type="match status" value="1"/>
</dbReference>
<accession>A0A423L5Y0</accession>
<evidence type="ECO:0000313" key="5">
    <source>
        <dbReference type="Proteomes" id="UP000285757"/>
    </source>
</evidence>
<comment type="pathway">
    <text evidence="1">Bacterial outer membrane biogenesis; LPS O-antigen biosynthesis.</text>
</comment>